<protein>
    <submittedName>
        <fullName evidence="2">Uncharacterized protein</fullName>
    </submittedName>
</protein>
<accession>A0A853F7G9</accession>
<evidence type="ECO:0000256" key="1">
    <source>
        <dbReference type="SAM" id="MobiDB-lite"/>
    </source>
</evidence>
<dbReference type="Proteomes" id="UP000568751">
    <property type="component" value="Unassembled WGS sequence"/>
</dbReference>
<name>A0A853F7G9_9GAMM</name>
<evidence type="ECO:0000313" key="2">
    <source>
        <dbReference type="EMBL" id="NYT27665.1"/>
    </source>
</evidence>
<dbReference type="EMBL" id="JACCHT010000001">
    <property type="protein sequence ID" value="NYT27665.1"/>
    <property type="molecule type" value="Genomic_DNA"/>
</dbReference>
<proteinExistence type="predicted"/>
<feature type="region of interest" description="Disordered" evidence="1">
    <location>
        <begin position="1"/>
        <end position="24"/>
    </location>
</feature>
<comment type="caution">
    <text evidence="2">The sequence shown here is derived from an EMBL/GenBank/DDBJ whole genome shotgun (WGS) entry which is preliminary data.</text>
</comment>
<organism evidence="2 3">
    <name type="scientific">Candidatus Thiodubiliella endoseptemdiera</name>
    <dbReference type="NCBI Taxonomy" id="2738886"/>
    <lineage>
        <taxon>Bacteria</taxon>
        <taxon>Pseudomonadati</taxon>
        <taxon>Pseudomonadota</taxon>
        <taxon>Gammaproteobacteria</taxon>
        <taxon>Candidatus Pseudothioglobaceae</taxon>
        <taxon>Candidatus Thiodubiliella</taxon>
    </lineage>
</organism>
<reference evidence="2 3" key="1">
    <citation type="submission" date="2020-05" db="EMBL/GenBank/DDBJ databases">
        <title>Horizontal transmission and recombination maintain forever young bacterial symbiont genomes.</title>
        <authorList>
            <person name="Russell S.L."/>
            <person name="Pepper-Tunick E."/>
            <person name="Svedberg J."/>
            <person name="Byrne A."/>
            <person name="Ruelas Castillo J."/>
            <person name="Vollmers C."/>
            <person name="Beinart R.A."/>
            <person name="Corbett-Detig R."/>
        </authorList>
    </citation>
    <scope>NUCLEOTIDE SEQUENCE [LARGE SCALE GENOMIC DNA]</scope>
    <source>
        <strain evidence="2">455</strain>
    </source>
</reference>
<feature type="compositionally biased region" description="Polar residues" evidence="1">
    <location>
        <begin position="1"/>
        <end position="19"/>
    </location>
</feature>
<dbReference type="AlphaFoldDB" id="A0A853F7G9"/>
<sequence>MAKFSESTLSAWSRAASTSEKSKRISRAISMIKDAINNSDQLSTKDIKFLYKVRMPITQMLGLIVI</sequence>
<gene>
    <name evidence="2" type="ORF">H0A76_07055</name>
</gene>
<evidence type="ECO:0000313" key="3">
    <source>
        <dbReference type="Proteomes" id="UP000568751"/>
    </source>
</evidence>